<dbReference type="SUPFAM" id="SSF53850">
    <property type="entry name" value="Periplasmic binding protein-like II"/>
    <property type="match status" value="1"/>
</dbReference>
<comment type="similarity">
    <text evidence="1">Belongs to the LysR transcriptional regulatory family.</text>
</comment>
<dbReference type="InterPro" id="IPR005119">
    <property type="entry name" value="LysR_subst-bd"/>
</dbReference>
<evidence type="ECO:0000256" key="4">
    <source>
        <dbReference type="ARBA" id="ARBA00023163"/>
    </source>
</evidence>
<dbReference type="PROSITE" id="PS50931">
    <property type="entry name" value="HTH_LYSR"/>
    <property type="match status" value="1"/>
</dbReference>
<gene>
    <name evidence="6" type="ORF">V7V80_00505</name>
</gene>
<dbReference type="Pfam" id="PF00126">
    <property type="entry name" value="HTH_1"/>
    <property type="match status" value="1"/>
</dbReference>
<dbReference type="RefSeq" id="WP_339547744.1">
    <property type="nucleotide sequence ID" value="NZ_JBBHLD010000001.1"/>
</dbReference>
<accession>A0ABU8QZZ5</accession>
<keyword evidence="4" id="KW-0804">Transcription</keyword>
<comment type="caution">
    <text evidence="6">The sequence shown here is derived from an EMBL/GenBank/DDBJ whole genome shotgun (WGS) entry which is preliminary data.</text>
</comment>
<name>A0ABU8QZZ5_9PSED</name>
<dbReference type="EMBL" id="JBBHLD010000001">
    <property type="protein sequence ID" value="MEJ5903167.1"/>
    <property type="molecule type" value="Genomic_DNA"/>
</dbReference>
<dbReference type="InterPro" id="IPR036388">
    <property type="entry name" value="WH-like_DNA-bd_sf"/>
</dbReference>
<evidence type="ECO:0000256" key="3">
    <source>
        <dbReference type="ARBA" id="ARBA00023125"/>
    </source>
</evidence>
<dbReference type="Gene3D" id="3.40.190.290">
    <property type="match status" value="1"/>
</dbReference>
<dbReference type="PANTHER" id="PTHR30579">
    <property type="entry name" value="TRANSCRIPTIONAL REGULATOR"/>
    <property type="match status" value="1"/>
</dbReference>
<dbReference type="PANTHER" id="PTHR30579:SF3">
    <property type="entry name" value="TRANSCRIPTIONAL REGULATORY PROTEIN"/>
    <property type="match status" value="1"/>
</dbReference>
<keyword evidence="3" id="KW-0238">DNA-binding</keyword>
<dbReference type="InterPro" id="IPR036390">
    <property type="entry name" value="WH_DNA-bd_sf"/>
</dbReference>
<protein>
    <submittedName>
        <fullName evidence="6">LysR family transcriptional regulator</fullName>
    </submittedName>
</protein>
<reference evidence="6 7" key="1">
    <citation type="submission" date="2024-02" db="EMBL/GenBank/DDBJ databases">
        <title>Identification of pathogenicity and growth-promoting functions of Pseudomonas putida variants.</title>
        <authorList>
            <person name="Sun J."/>
        </authorList>
    </citation>
    <scope>NUCLEOTIDE SEQUENCE [LARGE SCALE GENOMIC DNA]</scope>
    <source>
        <strain evidence="6 7">A04</strain>
    </source>
</reference>
<dbReference type="Gene3D" id="1.10.10.10">
    <property type="entry name" value="Winged helix-like DNA-binding domain superfamily/Winged helix DNA-binding domain"/>
    <property type="match status" value="1"/>
</dbReference>
<dbReference type="InterPro" id="IPR050176">
    <property type="entry name" value="LTTR"/>
</dbReference>
<feature type="domain" description="HTH lysR-type" evidence="5">
    <location>
        <begin position="2"/>
        <end position="59"/>
    </location>
</feature>
<evidence type="ECO:0000313" key="7">
    <source>
        <dbReference type="Proteomes" id="UP001377692"/>
    </source>
</evidence>
<organism evidence="6 7">
    <name type="scientific">Pseudomonas kermanshahensis</name>
    <dbReference type="NCBI Taxonomy" id="2745482"/>
    <lineage>
        <taxon>Bacteria</taxon>
        <taxon>Pseudomonadati</taxon>
        <taxon>Pseudomonadota</taxon>
        <taxon>Gammaproteobacteria</taxon>
        <taxon>Pseudomonadales</taxon>
        <taxon>Pseudomonadaceae</taxon>
        <taxon>Pseudomonas</taxon>
    </lineage>
</organism>
<evidence type="ECO:0000259" key="5">
    <source>
        <dbReference type="PROSITE" id="PS50931"/>
    </source>
</evidence>
<dbReference type="SUPFAM" id="SSF46785">
    <property type="entry name" value="Winged helix' DNA-binding domain"/>
    <property type="match status" value="1"/>
</dbReference>
<evidence type="ECO:0000256" key="1">
    <source>
        <dbReference type="ARBA" id="ARBA00009437"/>
    </source>
</evidence>
<keyword evidence="7" id="KW-1185">Reference proteome</keyword>
<sequence>MFDWEDLRHFSAFISAGSLSAAAKRLGVDHATVARRISSLEASLQLKLVDRRPRAYALTEQGVRVGEFAEQMLASSFALEHFASADQQAVTGEVVIAAPPALLGSMVARRLGELYKRYPALQLTLVGSKSRASLARREADVAITLARPTEPTLVASLLGHLEYRLYASAAYVRRREPHLYIGYDDSQAKSPQQRWLLEQAAGRPFALHSNDLRIQAQAAAGGVGVACLPGFMAEEYGLKQACEDARSMSIEIWLAVHEDVRNTPRIKAVTDFLLEQVKPLLRL</sequence>
<dbReference type="Pfam" id="PF03466">
    <property type="entry name" value="LysR_substrate"/>
    <property type="match status" value="1"/>
</dbReference>
<evidence type="ECO:0000313" key="6">
    <source>
        <dbReference type="EMBL" id="MEJ5903167.1"/>
    </source>
</evidence>
<proteinExistence type="inferred from homology"/>
<dbReference type="Proteomes" id="UP001377692">
    <property type="component" value="Unassembled WGS sequence"/>
</dbReference>
<evidence type="ECO:0000256" key="2">
    <source>
        <dbReference type="ARBA" id="ARBA00023015"/>
    </source>
</evidence>
<dbReference type="InterPro" id="IPR000847">
    <property type="entry name" value="LysR_HTH_N"/>
</dbReference>
<keyword evidence="2" id="KW-0805">Transcription regulation</keyword>